<organism evidence="1">
    <name type="scientific">Oryza sativa subsp. japonica</name>
    <name type="common">Rice</name>
    <dbReference type="NCBI Taxonomy" id="39947"/>
    <lineage>
        <taxon>Eukaryota</taxon>
        <taxon>Viridiplantae</taxon>
        <taxon>Streptophyta</taxon>
        <taxon>Embryophyta</taxon>
        <taxon>Tracheophyta</taxon>
        <taxon>Spermatophyta</taxon>
        <taxon>Magnoliopsida</taxon>
        <taxon>Liliopsida</taxon>
        <taxon>Poales</taxon>
        <taxon>Poaceae</taxon>
        <taxon>BOP clade</taxon>
        <taxon>Oryzoideae</taxon>
        <taxon>Oryzeae</taxon>
        <taxon>Oryzinae</taxon>
        <taxon>Oryza</taxon>
        <taxon>Oryza sativa</taxon>
    </lineage>
</organism>
<reference evidence="1" key="1">
    <citation type="journal article" date="2002" name="Nature">
        <title>The genome sequence and structure of rice chromosome 1.</title>
        <authorList>
            <person name="Sasaki T."/>
            <person name="Matsumoto T."/>
            <person name="Yamamoto K."/>
            <person name="Sakata K."/>
            <person name="Baba T."/>
            <person name="Katayose Y."/>
            <person name="Wu J."/>
            <person name="Niimura Y."/>
            <person name="Cheng Z."/>
            <person name="Nagamura Y."/>
            <person name="Antonio B.A."/>
            <person name="Kanamori H."/>
            <person name="Hosokawa S."/>
            <person name="Masukawa M."/>
            <person name="Arikawa K."/>
            <person name="Chiden Y."/>
            <person name="Hayashi M."/>
            <person name="Okamoto M."/>
            <person name="Ando T."/>
            <person name="Aoki H."/>
            <person name="Arita K."/>
            <person name="Hamada M."/>
            <person name="Harada C."/>
            <person name="Hijishita S."/>
            <person name="Honda M."/>
            <person name="Ichikawa Y."/>
            <person name="Idonuma A."/>
            <person name="Iijima M."/>
            <person name="Ikeda M."/>
            <person name="Ikeno M."/>
            <person name="Itoh S."/>
            <person name="Itoh T."/>
            <person name="Itoh Y."/>
            <person name="Itoh Y."/>
            <person name="Iwabuchi A."/>
            <person name="Kamiya K."/>
            <person name="Karasawa W."/>
            <person name="Katagiri S."/>
            <person name="Kikuta A."/>
            <person name="Kobayashi N."/>
            <person name="Kono I."/>
            <person name="Machita K."/>
            <person name="Maehara T."/>
            <person name="Mizuno H."/>
            <person name="Mizubayashi T."/>
            <person name="Mukai Y."/>
            <person name="Nagasaki H."/>
            <person name="Nakashima M."/>
            <person name="Nakama Y."/>
            <person name="Nakamichi Y."/>
            <person name="Nakamura M."/>
            <person name="Namiki N."/>
            <person name="Negishi M."/>
            <person name="Ohta I."/>
            <person name="Ono N."/>
            <person name="Saji S."/>
            <person name="Sakai K."/>
            <person name="Shibata M."/>
            <person name="Shimokawa T."/>
            <person name="Shomura A."/>
            <person name="Song J."/>
            <person name="Takazaki Y."/>
            <person name="Terasawa K."/>
            <person name="Tsuji K."/>
            <person name="Waki K."/>
            <person name="Yamagata H."/>
            <person name="Yamane H."/>
            <person name="Yoshiki S."/>
            <person name="Yoshihara R."/>
            <person name="Yukawa K."/>
            <person name="Zhong H."/>
            <person name="Iwama H."/>
            <person name="Endo T."/>
            <person name="Ito H."/>
            <person name="Hahn J.H."/>
            <person name="Kim H.I."/>
            <person name="Eun M.Y."/>
            <person name="Yano M."/>
            <person name="Jiang J."/>
            <person name="Gojobori T."/>
        </authorList>
    </citation>
    <scope>NUCLEOTIDE SEQUENCE [LARGE SCALE GENOMIC DNA]</scope>
</reference>
<evidence type="ECO:0000313" key="1">
    <source>
        <dbReference type="EMBL" id="BAD61348.1"/>
    </source>
</evidence>
<dbReference type="Proteomes" id="UP000817658">
    <property type="component" value="Chromosome 1"/>
</dbReference>
<protein>
    <submittedName>
        <fullName evidence="1">Uncharacterized protein</fullName>
    </submittedName>
</protein>
<dbReference type="AlphaFoldDB" id="Q5ZD79"/>
<proteinExistence type="predicted"/>
<sequence length="121" mass="13540">MCEPSSHLARCRVRLLTHGPNSQTHSRLSPPNLTMVGLRASLLSMLTAHGRGRHGPPPIYAGLYGIRWALALKIELDRHRSEEEKAETIEEFAARLRSGRCFGNWIGQWMSGRGTRFTSSS</sequence>
<gene>
    <name evidence="1" type="primary">P0030H07.29</name>
</gene>
<dbReference type="EMBL" id="AP003045">
    <property type="protein sequence ID" value="BAD61348.1"/>
    <property type="molecule type" value="Genomic_DNA"/>
</dbReference>
<accession>Q5ZD79</accession>
<name>Q5ZD79_ORYSJ</name>